<dbReference type="RefSeq" id="WP_182151808.1">
    <property type="nucleotide sequence ID" value="NZ_JACEZU010000001.1"/>
</dbReference>
<dbReference type="AlphaFoldDB" id="A0A7W2F6P3"/>
<evidence type="ECO:0000313" key="2">
    <source>
        <dbReference type="EMBL" id="MBA5686079.1"/>
    </source>
</evidence>
<dbReference type="SUPFAM" id="SSF56349">
    <property type="entry name" value="DNA breaking-rejoining enzymes"/>
    <property type="match status" value="1"/>
</dbReference>
<accession>A0A7W2F6P3</accession>
<dbReference type="Proteomes" id="UP000573499">
    <property type="component" value="Unassembled WGS sequence"/>
</dbReference>
<dbReference type="NCBIfam" id="NF041502">
    <property type="entry name" value="integrase_1"/>
    <property type="match status" value="1"/>
</dbReference>
<evidence type="ECO:0000256" key="1">
    <source>
        <dbReference type="ARBA" id="ARBA00023172"/>
    </source>
</evidence>
<dbReference type="Gene3D" id="1.10.443.10">
    <property type="entry name" value="Intergrase catalytic core"/>
    <property type="match status" value="1"/>
</dbReference>
<dbReference type="GO" id="GO:0006310">
    <property type="term" value="P:DNA recombination"/>
    <property type="evidence" value="ECO:0007669"/>
    <property type="project" value="UniProtKB-KW"/>
</dbReference>
<sequence length="537" mass="60187">MSQNEFEFFAADSAESEAEVEAARKRREAWAKLDDELPSVVTLRSKSHFDPRPMFWSFADGVTYVAINFESLPAQVAPLVLPLKRVLIHTFEKNSPSYAVNLFRTFKRLALTIASITAEPVSEITDWHVSSFIGQHGLKDELGLASQLGALLSMWSKLQYRGLSDEAARLLANTKKKGNSKGKAVRTLDPVNGPFTDYELQQIVSALNSAYASNLIEEQYFYLTWLAILTGQRISQYCALKVKDLVRKVDEFGDISYEISIPKAKQREEVIRDSFLVRPLVFQFGEALWAYAQGVKAMFDLDGEEPLFPSDVEHRPGHRIGAGFEWHWATQELAKHYKEALSAIAPVSPRTMEPMNLAIGRFRDTIGTRAAQEGFGELVIAEILGHSDTQNIKAYIAAIPEIASRLDRLLGSDLAPIASAFLGRILSKHEDATRADDPASTIKDFRHSKEGFGSCGSKYDCKFRAPIACYTCFSFEAWLDGPHEKLLDHLEKERERLFVTSGPRVAAVNDLTIDAIRAVIRECNRIKTKMKEEASNE</sequence>
<dbReference type="GO" id="GO:0015074">
    <property type="term" value="P:DNA integration"/>
    <property type="evidence" value="ECO:0007669"/>
    <property type="project" value="InterPro"/>
</dbReference>
<protein>
    <submittedName>
        <fullName evidence="2">Site-specific integrase</fullName>
    </submittedName>
</protein>
<organism evidence="2 3">
    <name type="scientific">Rugamonas apoptosis</name>
    <dbReference type="NCBI Taxonomy" id="2758570"/>
    <lineage>
        <taxon>Bacteria</taxon>
        <taxon>Pseudomonadati</taxon>
        <taxon>Pseudomonadota</taxon>
        <taxon>Betaproteobacteria</taxon>
        <taxon>Burkholderiales</taxon>
        <taxon>Oxalobacteraceae</taxon>
        <taxon>Telluria group</taxon>
        <taxon>Rugamonas</taxon>
    </lineage>
</organism>
<dbReference type="CDD" id="cd00397">
    <property type="entry name" value="DNA_BRE_C"/>
    <property type="match status" value="1"/>
</dbReference>
<gene>
    <name evidence="2" type="ORF">H3H39_03320</name>
</gene>
<dbReference type="InterPro" id="IPR048120">
    <property type="entry name" value="Integrase-like"/>
</dbReference>
<name>A0A7W2F6P3_9BURK</name>
<evidence type="ECO:0000313" key="3">
    <source>
        <dbReference type="Proteomes" id="UP000573499"/>
    </source>
</evidence>
<dbReference type="InterPro" id="IPR013762">
    <property type="entry name" value="Integrase-like_cat_sf"/>
</dbReference>
<keyword evidence="1" id="KW-0233">DNA recombination</keyword>
<proteinExistence type="predicted"/>
<dbReference type="InterPro" id="IPR011010">
    <property type="entry name" value="DNA_brk_join_enz"/>
</dbReference>
<reference evidence="2 3" key="1">
    <citation type="submission" date="2020-07" db="EMBL/GenBank/DDBJ databases">
        <title>Novel species isolated from subtropical streams in China.</title>
        <authorList>
            <person name="Lu H."/>
        </authorList>
    </citation>
    <scope>NUCLEOTIDE SEQUENCE [LARGE SCALE GENOMIC DNA]</scope>
    <source>
        <strain evidence="2 3">LX47W</strain>
    </source>
</reference>
<keyword evidence="3" id="KW-1185">Reference proteome</keyword>
<dbReference type="GO" id="GO:0003677">
    <property type="term" value="F:DNA binding"/>
    <property type="evidence" value="ECO:0007669"/>
    <property type="project" value="InterPro"/>
</dbReference>
<comment type="caution">
    <text evidence="2">The sequence shown here is derived from an EMBL/GenBank/DDBJ whole genome shotgun (WGS) entry which is preliminary data.</text>
</comment>
<dbReference type="EMBL" id="JACEZU010000001">
    <property type="protein sequence ID" value="MBA5686079.1"/>
    <property type="molecule type" value="Genomic_DNA"/>
</dbReference>